<feature type="region of interest" description="Disordered" evidence="1">
    <location>
        <begin position="45"/>
        <end position="67"/>
    </location>
</feature>
<evidence type="ECO:0000256" key="1">
    <source>
        <dbReference type="SAM" id="MobiDB-lite"/>
    </source>
</evidence>
<comment type="caution">
    <text evidence="2">The sequence shown here is derived from an EMBL/GenBank/DDBJ whole genome shotgun (WGS) entry which is preliminary data.</text>
</comment>
<sequence>MRALRSRRYRRQAATRLDAWDAERREQIAELRTTSAAVVVATHDRQLLRDPADRPRPEVGTPPTPGG</sequence>
<dbReference type="EMBL" id="VKHT01000907">
    <property type="protein sequence ID" value="MBB0246460.1"/>
    <property type="molecule type" value="Genomic_DNA"/>
</dbReference>
<dbReference type="AlphaFoldDB" id="A0A7W3Y3J4"/>
<accession>A0A7W3Y3J4</accession>
<dbReference type="RefSeq" id="WP_182607790.1">
    <property type="nucleotide sequence ID" value="NZ_VKHT01000907.1"/>
</dbReference>
<feature type="compositionally biased region" description="Basic and acidic residues" evidence="1">
    <location>
        <begin position="45"/>
        <end position="57"/>
    </location>
</feature>
<dbReference type="Proteomes" id="UP000538929">
    <property type="component" value="Unassembled WGS sequence"/>
</dbReference>
<gene>
    <name evidence="2" type="ORF">FNQ90_20675</name>
</gene>
<reference evidence="3" key="1">
    <citation type="submission" date="2019-10" db="EMBL/GenBank/DDBJ databases">
        <title>Streptomyces sp. nov., a novel actinobacterium isolated from alkaline environment.</title>
        <authorList>
            <person name="Golinska P."/>
        </authorList>
    </citation>
    <scope>NUCLEOTIDE SEQUENCE [LARGE SCALE GENOMIC DNA]</scope>
    <source>
        <strain evidence="3">DSM 42118</strain>
    </source>
</reference>
<name>A0A7W3Y3J4_9ACTN</name>
<evidence type="ECO:0000313" key="3">
    <source>
        <dbReference type="Proteomes" id="UP000538929"/>
    </source>
</evidence>
<proteinExistence type="predicted"/>
<keyword evidence="3" id="KW-1185">Reference proteome</keyword>
<evidence type="ECO:0000313" key="2">
    <source>
        <dbReference type="EMBL" id="MBB0246460.1"/>
    </source>
</evidence>
<evidence type="ECO:0008006" key="4">
    <source>
        <dbReference type="Google" id="ProtNLM"/>
    </source>
</evidence>
<organism evidence="2 3">
    <name type="scientific">Streptomyces alkaliphilus</name>
    <dbReference type="NCBI Taxonomy" id="1472722"/>
    <lineage>
        <taxon>Bacteria</taxon>
        <taxon>Bacillati</taxon>
        <taxon>Actinomycetota</taxon>
        <taxon>Actinomycetes</taxon>
        <taxon>Kitasatosporales</taxon>
        <taxon>Streptomycetaceae</taxon>
        <taxon>Streptomyces</taxon>
    </lineage>
</organism>
<protein>
    <recommendedName>
        <fullName evidence="4">ABC transporter ATP-binding protein</fullName>
    </recommendedName>
</protein>